<evidence type="ECO:0000313" key="7">
    <source>
        <dbReference type="Proteomes" id="UP000277577"/>
    </source>
</evidence>
<dbReference type="InterPro" id="IPR009187">
    <property type="entry name" value="Prok_Ku"/>
</dbReference>
<dbReference type="RefSeq" id="WP_028381451.1">
    <property type="nucleotide sequence ID" value="NZ_CAAAIT010000006.1"/>
</dbReference>
<dbReference type="InterPro" id="IPR006164">
    <property type="entry name" value="DNA_bd_Ku70/Ku80"/>
</dbReference>
<dbReference type="EMBL" id="LNXW01000013">
    <property type="protein sequence ID" value="KTC80906.1"/>
    <property type="molecule type" value="Genomic_DNA"/>
</dbReference>
<dbReference type="GO" id="GO:0006303">
    <property type="term" value="P:double-strand break repair via nonhomologous end joining"/>
    <property type="evidence" value="ECO:0007669"/>
    <property type="project" value="UniProtKB-UniRule"/>
</dbReference>
<evidence type="ECO:0000256" key="2">
    <source>
        <dbReference type="HAMAP-Rule" id="MF_01875"/>
    </source>
</evidence>
<evidence type="ECO:0000313" key="4">
    <source>
        <dbReference type="EMBL" id="KTC80906.1"/>
    </source>
</evidence>
<sequence length="276" mass="32265">MVRSIWKGDISFGLVSIPISLVSTEEKNEIHFHLLNSKTKTRVRYQRVDEESGKEVPWNDIVKGYEYDQGNYIIVNEEAFEKASPELFKTIDIEEFVDMKDIDTLFFTKPYYLIPEGKNKKAYVLLREALKKTNKVGVAKTILRTKEYLSIILPHDHTLLLYLIHFQDEIRSEEDLNVPKENIKTYRISDKEIKMAVDLINDMSTSWEPEKYHNEYRETMQKWLDGQIKDITKKGKKVSKAVRSHDSVVDFVSLLKESMKKKKSNKPSPTKRSAAK</sequence>
<dbReference type="FunFam" id="2.40.290.10:FF:000004">
    <property type="entry name" value="Non-homologous end joining protein Ku"/>
    <property type="match status" value="1"/>
</dbReference>
<comment type="subunit">
    <text evidence="2">Homodimer. Interacts with LigD.</text>
</comment>
<dbReference type="PATRIC" id="fig|28084.5.peg.3177"/>
<dbReference type="AlphaFoldDB" id="A0A0W0SBS1"/>
<dbReference type="OrthoDB" id="9795084at2"/>
<organism evidence="4 6">
    <name type="scientific">Legionella cherrii</name>
    <dbReference type="NCBI Taxonomy" id="28084"/>
    <lineage>
        <taxon>Bacteria</taxon>
        <taxon>Pseudomonadati</taxon>
        <taxon>Pseudomonadota</taxon>
        <taxon>Gammaproteobacteria</taxon>
        <taxon>Legionellales</taxon>
        <taxon>Legionellaceae</taxon>
        <taxon>Legionella</taxon>
    </lineage>
</organism>
<dbReference type="NCBIfam" id="TIGR02772">
    <property type="entry name" value="Ku_bact"/>
    <property type="match status" value="1"/>
</dbReference>
<dbReference type="EMBL" id="LR134173">
    <property type="protein sequence ID" value="VEB34070.1"/>
    <property type="molecule type" value="Genomic_DNA"/>
</dbReference>
<dbReference type="InterPro" id="IPR016194">
    <property type="entry name" value="SPOC-like_C_dom_sf"/>
</dbReference>
<comment type="function">
    <text evidence="2">With LigD forms a non-homologous end joining (NHEJ) DNA repair enzyme, which repairs dsDNA breaks with reduced fidelity. Binds linear dsDNA with 5'- and 3'- overhangs but not closed circular dsDNA nor ssDNA. Recruits and stimulates the ligase activity of LigD.</text>
</comment>
<keyword evidence="2" id="KW-0234">DNA repair</keyword>
<proteinExistence type="inferred from homology"/>
<dbReference type="GO" id="GO:0006310">
    <property type="term" value="P:DNA recombination"/>
    <property type="evidence" value="ECO:0007669"/>
    <property type="project" value="UniProtKB-KW"/>
</dbReference>
<keyword evidence="7" id="KW-1185">Reference proteome</keyword>
<protein>
    <recommendedName>
        <fullName evidence="2">Non-homologous end joining protein Ku</fullName>
    </recommendedName>
</protein>
<dbReference type="GO" id="GO:0003690">
    <property type="term" value="F:double-stranded DNA binding"/>
    <property type="evidence" value="ECO:0007669"/>
    <property type="project" value="UniProtKB-UniRule"/>
</dbReference>
<dbReference type="SMART" id="SM00559">
    <property type="entry name" value="Ku78"/>
    <property type="match status" value="1"/>
</dbReference>
<dbReference type="PIRSF" id="PIRSF006493">
    <property type="entry name" value="Prok_Ku"/>
    <property type="match status" value="1"/>
</dbReference>
<dbReference type="Proteomes" id="UP000277577">
    <property type="component" value="Chromosome"/>
</dbReference>
<evidence type="ECO:0000256" key="1">
    <source>
        <dbReference type="ARBA" id="ARBA00023125"/>
    </source>
</evidence>
<dbReference type="STRING" id="28084.Lche_2926"/>
<dbReference type="CDD" id="cd00789">
    <property type="entry name" value="KU_like"/>
    <property type="match status" value="1"/>
</dbReference>
<name>A0A0W0SBS1_9GAMM</name>
<accession>A0A0W0SBS1</accession>
<keyword evidence="2" id="KW-0227">DNA damage</keyword>
<reference evidence="5 7" key="2">
    <citation type="submission" date="2018-12" db="EMBL/GenBank/DDBJ databases">
        <authorList>
            <consortium name="Pathogen Informatics"/>
        </authorList>
    </citation>
    <scope>NUCLEOTIDE SEQUENCE [LARGE SCALE GENOMIC DNA]</scope>
    <source>
        <strain evidence="5 7">NCTC11976</strain>
    </source>
</reference>
<dbReference type="PANTHER" id="PTHR41251">
    <property type="entry name" value="NON-HOMOLOGOUS END JOINING PROTEIN KU"/>
    <property type="match status" value="1"/>
</dbReference>
<reference evidence="4 6" key="1">
    <citation type="submission" date="2015-11" db="EMBL/GenBank/DDBJ databases">
        <title>Genomic analysis of 38 Legionella species identifies large and diverse effector repertoires.</title>
        <authorList>
            <person name="Burstein D."/>
            <person name="Amaro F."/>
            <person name="Zusman T."/>
            <person name="Lifshitz Z."/>
            <person name="Cohen O."/>
            <person name="Gilbert J.A."/>
            <person name="Pupko T."/>
            <person name="Shuman H.A."/>
            <person name="Segal G."/>
        </authorList>
    </citation>
    <scope>NUCLEOTIDE SEQUENCE [LARGE SCALE GENOMIC DNA]</scope>
    <source>
        <strain evidence="4 6">ORW</strain>
    </source>
</reference>
<dbReference type="Proteomes" id="UP000054921">
    <property type="component" value="Unassembled WGS sequence"/>
</dbReference>
<dbReference type="SUPFAM" id="SSF100939">
    <property type="entry name" value="SPOC domain-like"/>
    <property type="match status" value="1"/>
</dbReference>
<evidence type="ECO:0000313" key="5">
    <source>
        <dbReference type="EMBL" id="VEB34070.1"/>
    </source>
</evidence>
<evidence type="ECO:0000313" key="6">
    <source>
        <dbReference type="Proteomes" id="UP000054921"/>
    </source>
</evidence>
<feature type="domain" description="Ku" evidence="3">
    <location>
        <begin position="53"/>
        <end position="181"/>
    </location>
</feature>
<dbReference type="PANTHER" id="PTHR41251:SF1">
    <property type="entry name" value="NON-HOMOLOGOUS END JOINING PROTEIN KU"/>
    <property type="match status" value="1"/>
</dbReference>
<keyword evidence="2" id="KW-0233">DNA recombination</keyword>
<gene>
    <name evidence="4" type="primary">ykoV</name>
    <name evidence="2" type="synonym">ku</name>
    <name evidence="4" type="ORF">Lche_2926</name>
    <name evidence="5" type="ORF">NCTC11976_00656</name>
</gene>
<evidence type="ECO:0000259" key="3">
    <source>
        <dbReference type="SMART" id="SM00559"/>
    </source>
</evidence>
<keyword evidence="1 2" id="KW-0238">DNA-binding</keyword>
<dbReference type="Gene3D" id="2.40.290.10">
    <property type="match status" value="1"/>
</dbReference>
<dbReference type="HAMAP" id="MF_01875">
    <property type="entry name" value="Prokaryotic_Ku"/>
    <property type="match status" value="1"/>
</dbReference>
<dbReference type="Pfam" id="PF02735">
    <property type="entry name" value="Ku"/>
    <property type="match status" value="1"/>
</dbReference>
<comment type="similarity">
    <text evidence="2">Belongs to the prokaryotic Ku family.</text>
</comment>